<evidence type="ECO:0000313" key="1">
    <source>
        <dbReference type="EMBL" id="KAK7388982.1"/>
    </source>
</evidence>
<dbReference type="Proteomes" id="UP001386955">
    <property type="component" value="Unassembled WGS sequence"/>
</dbReference>
<name>A0AAN9S4A9_PSOTE</name>
<gene>
    <name evidence="1" type="ORF">VNO78_23813</name>
</gene>
<keyword evidence="2" id="KW-1185">Reference proteome</keyword>
<comment type="caution">
    <text evidence="1">The sequence shown here is derived from an EMBL/GenBank/DDBJ whole genome shotgun (WGS) entry which is preliminary data.</text>
</comment>
<reference evidence="1 2" key="1">
    <citation type="submission" date="2024-01" db="EMBL/GenBank/DDBJ databases">
        <title>The genomes of 5 underutilized Papilionoideae crops provide insights into root nodulation and disease resistanc.</title>
        <authorList>
            <person name="Jiang F."/>
        </authorList>
    </citation>
    <scope>NUCLEOTIDE SEQUENCE [LARGE SCALE GENOMIC DNA]</scope>
    <source>
        <strain evidence="1">DUOXIRENSHENG_FW03</strain>
        <tissue evidence="1">Leaves</tissue>
    </source>
</reference>
<dbReference type="EMBL" id="JAYMYS010000006">
    <property type="protein sequence ID" value="KAK7388982.1"/>
    <property type="molecule type" value="Genomic_DNA"/>
</dbReference>
<organism evidence="1 2">
    <name type="scientific">Psophocarpus tetragonolobus</name>
    <name type="common">Winged bean</name>
    <name type="synonym">Dolichos tetragonolobus</name>
    <dbReference type="NCBI Taxonomy" id="3891"/>
    <lineage>
        <taxon>Eukaryota</taxon>
        <taxon>Viridiplantae</taxon>
        <taxon>Streptophyta</taxon>
        <taxon>Embryophyta</taxon>
        <taxon>Tracheophyta</taxon>
        <taxon>Spermatophyta</taxon>
        <taxon>Magnoliopsida</taxon>
        <taxon>eudicotyledons</taxon>
        <taxon>Gunneridae</taxon>
        <taxon>Pentapetalae</taxon>
        <taxon>rosids</taxon>
        <taxon>fabids</taxon>
        <taxon>Fabales</taxon>
        <taxon>Fabaceae</taxon>
        <taxon>Papilionoideae</taxon>
        <taxon>50 kb inversion clade</taxon>
        <taxon>NPAAA clade</taxon>
        <taxon>indigoferoid/millettioid clade</taxon>
        <taxon>Phaseoleae</taxon>
        <taxon>Psophocarpus</taxon>
    </lineage>
</organism>
<protein>
    <submittedName>
        <fullName evidence="1">Uncharacterized protein</fullName>
    </submittedName>
</protein>
<sequence length="88" mass="9872">MLVTHDILSKRISCCISHCPLIFLYLFAKETRVFVSFLLLGKQVIVLGLGIRKIQICPQSQMSKRFSACLAQMDPPPIEIRLGQHGSS</sequence>
<proteinExistence type="predicted"/>
<accession>A0AAN9S4A9</accession>
<dbReference type="AlphaFoldDB" id="A0AAN9S4A9"/>
<evidence type="ECO:0000313" key="2">
    <source>
        <dbReference type="Proteomes" id="UP001386955"/>
    </source>
</evidence>